<evidence type="ECO:0000313" key="1">
    <source>
        <dbReference type="EMBL" id="RFD20084.1"/>
    </source>
</evidence>
<organism evidence="1 2">
    <name type="scientific">Komagataeibacter melaceti</name>
    <dbReference type="NCBI Taxonomy" id="2766577"/>
    <lineage>
        <taxon>Bacteria</taxon>
        <taxon>Pseudomonadati</taxon>
        <taxon>Pseudomonadota</taxon>
        <taxon>Alphaproteobacteria</taxon>
        <taxon>Acetobacterales</taxon>
        <taxon>Acetobacteraceae</taxon>
        <taxon>Komagataeibacter</taxon>
    </lineage>
</organism>
<name>A0A371Z0P8_9PROT</name>
<keyword evidence="2" id="KW-1185">Reference proteome</keyword>
<dbReference type="EMBL" id="QUWV01000060">
    <property type="protein sequence ID" value="RFD20084.1"/>
    <property type="molecule type" value="Genomic_DNA"/>
</dbReference>
<dbReference type="OrthoDB" id="7280432at2"/>
<sequence length="383" mass="41593">MNGDMTVTAPRGQAVWRAPRARLLVNGAERAETGLEHFTLTRTRYSRADTLEMGLALDRTKIPASGPWFDLKGAAVAGTDIQLQMRDAARPGAQWTTLFAGVMDHVELSPAETVVRIACRDYLARLLDMRVVDGWLNMTAAEVVTAMVTAAGLAPRVSMPGGMVGQFWQVGHLRMSAPGHSRFQTAFDLACYLATTTGCDLYAEGKTITCAPPATPDATNTHVLDYTDTGPASPLSMGASGLCLARDCQIARGVVVHVMSWDSRQRTRIDYYWSATGGSTQRPAGGAELHGFTLPGARLDLLRQYAQARYNQIVAHERTITGRIPGRLDLAPRQFMRLSGTGTTWDGTLGVDAVSSHFSWEDGFSQQVTLRTRNVMEGDANDD</sequence>
<dbReference type="AlphaFoldDB" id="A0A371Z0P8"/>
<dbReference type="SUPFAM" id="SSF69279">
    <property type="entry name" value="Phage tail proteins"/>
    <property type="match status" value="1"/>
</dbReference>
<reference evidence="1 2" key="1">
    <citation type="submission" date="2018-08" db="EMBL/GenBank/DDBJ databases">
        <title>Komagataeibacter sp. AV 382.</title>
        <authorList>
            <person name="Skraban J."/>
            <person name="Trcek J."/>
        </authorList>
    </citation>
    <scope>NUCLEOTIDE SEQUENCE [LARGE SCALE GENOMIC DNA]</scope>
    <source>
        <strain evidence="1 2">AV 382</strain>
    </source>
</reference>
<evidence type="ECO:0008006" key="3">
    <source>
        <dbReference type="Google" id="ProtNLM"/>
    </source>
</evidence>
<comment type="caution">
    <text evidence="1">The sequence shown here is derived from an EMBL/GenBank/DDBJ whole genome shotgun (WGS) entry which is preliminary data.</text>
</comment>
<gene>
    <name evidence="1" type="ORF">DY926_07965</name>
</gene>
<evidence type="ECO:0000313" key="2">
    <source>
        <dbReference type="Proteomes" id="UP000262371"/>
    </source>
</evidence>
<proteinExistence type="predicted"/>
<dbReference type="Proteomes" id="UP000262371">
    <property type="component" value="Unassembled WGS sequence"/>
</dbReference>
<protein>
    <recommendedName>
        <fullName evidence="3">Phage late control D family protein</fullName>
    </recommendedName>
</protein>
<accession>A0A371Z0P8</accession>